<organism evidence="5 6">
    <name type="scientific">Ancylostoma duodenale</name>
    <dbReference type="NCBI Taxonomy" id="51022"/>
    <lineage>
        <taxon>Eukaryota</taxon>
        <taxon>Metazoa</taxon>
        <taxon>Ecdysozoa</taxon>
        <taxon>Nematoda</taxon>
        <taxon>Chromadorea</taxon>
        <taxon>Rhabditida</taxon>
        <taxon>Rhabditina</taxon>
        <taxon>Rhabditomorpha</taxon>
        <taxon>Strongyloidea</taxon>
        <taxon>Ancylostomatidae</taxon>
        <taxon>Ancylostomatinae</taxon>
        <taxon>Ancylostoma</taxon>
    </lineage>
</organism>
<dbReference type="AlphaFoldDB" id="A0A0C2C060"/>
<dbReference type="PANTHER" id="PTHR11709:SF394">
    <property type="entry name" value="FI03373P-RELATED"/>
    <property type="match status" value="1"/>
</dbReference>
<dbReference type="GO" id="GO:0006826">
    <property type="term" value="P:iron ion transport"/>
    <property type="evidence" value="ECO:0007669"/>
    <property type="project" value="TreeGrafter"/>
</dbReference>
<proteinExistence type="predicted"/>
<evidence type="ECO:0000313" key="5">
    <source>
        <dbReference type="EMBL" id="KIH43002.1"/>
    </source>
</evidence>
<keyword evidence="2" id="KW-0560">Oxidoreductase</keyword>
<evidence type="ECO:0000259" key="4">
    <source>
        <dbReference type="Pfam" id="PF07731"/>
    </source>
</evidence>
<reference evidence="5 6" key="1">
    <citation type="submission" date="2013-12" db="EMBL/GenBank/DDBJ databases">
        <title>Draft genome of the parsitic nematode Ancylostoma duodenale.</title>
        <authorList>
            <person name="Mitreva M."/>
        </authorList>
    </citation>
    <scope>NUCLEOTIDE SEQUENCE [LARGE SCALE GENOMIC DNA]</scope>
    <source>
        <strain evidence="5 6">Zhejiang</strain>
    </source>
</reference>
<dbReference type="OrthoDB" id="2121828at2759"/>
<name>A0A0C2C060_9BILA</name>
<evidence type="ECO:0000256" key="2">
    <source>
        <dbReference type="ARBA" id="ARBA00023002"/>
    </source>
</evidence>
<dbReference type="GO" id="GO:0016491">
    <property type="term" value="F:oxidoreductase activity"/>
    <property type="evidence" value="ECO:0007669"/>
    <property type="project" value="UniProtKB-KW"/>
</dbReference>
<protein>
    <recommendedName>
        <fullName evidence="4">Plastocyanin-like domain-containing protein</fullName>
    </recommendedName>
</protein>
<keyword evidence="3" id="KW-0186">Copper</keyword>
<evidence type="ECO:0000256" key="3">
    <source>
        <dbReference type="ARBA" id="ARBA00023008"/>
    </source>
</evidence>
<accession>A0A0C2C060</accession>
<dbReference type="InterPro" id="IPR011706">
    <property type="entry name" value="Cu-oxidase_C"/>
</dbReference>
<dbReference type="EMBL" id="KN790129">
    <property type="protein sequence ID" value="KIH43002.1"/>
    <property type="molecule type" value="Genomic_DNA"/>
</dbReference>
<sequence length="83" mass="9243">MNTVDPSLRDTITLPVGGYIVLRFRAKNPGWWFAHCHLVLHHMSGTAYAFRVGEHDEIAVPPPNFPHDCGHFSMPSVGCKSLT</sequence>
<dbReference type="InterPro" id="IPR045087">
    <property type="entry name" value="Cu-oxidase_fam"/>
</dbReference>
<evidence type="ECO:0000256" key="1">
    <source>
        <dbReference type="ARBA" id="ARBA00022723"/>
    </source>
</evidence>
<dbReference type="Proteomes" id="UP000054047">
    <property type="component" value="Unassembled WGS sequence"/>
</dbReference>
<keyword evidence="6" id="KW-1185">Reference proteome</keyword>
<dbReference type="Pfam" id="PF07731">
    <property type="entry name" value="Cu-oxidase_2"/>
    <property type="match status" value="1"/>
</dbReference>
<feature type="domain" description="Plastocyanin-like" evidence="4">
    <location>
        <begin position="2"/>
        <end position="54"/>
    </location>
</feature>
<evidence type="ECO:0000313" key="6">
    <source>
        <dbReference type="Proteomes" id="UP000054047"/>
    </source>
</evidence>
<gene>
    <name evidence="5" type="ORF">ANCDUO_27006</name>
</gene>
<dbReference type="GO" id="GO:0005507">
    <property type="term" value="F:copper ion binding"/>
    <property type="evidence" value="ECO:0007669"/>
    <property type="project" value="InterPro"/>
</dbReference>
<dbReference type="PANTHER" id="PTHR11709">
    <property type="entry name" value="MULTI-COPPER OXIDASE"/>
    <property type="match status" value="1"/>
</dbReference>
<keyword evidence="1" id="KW-0479">Metal-binding</keyword>
<dbReference type="InterPro" id="IPR008972">
    <property type="entry name" value="Cupredoxin"/>
</dbReference>
<dbReference type="SUPFAM" id="SSF49503">
    <property type="entry name" value="Cupredoxins"/>
    <property type="match status" value="1"/>
</dbReference>
<dbReference type="GO" id="GO:0005886">
    <property type="term" value="C:plasma membrane"/>
    <property type="evidence" value="ECO:0007669"/>
    <property type="project" value="TreeGrafter"/>
</dbReference>
<dbReference type="Gene3D" id="2.60.40.420">
    <property type="entry name" value="Cupredoxins - blue copper proteins"/>
    <property type="match status" value="1"/>
</dbReference>